<feature type="coiled-coil region" evidence="6">
    <location>
        <begin position="141"/>
        <end position="171"/>
    </location>
</feature>
<dbReference type="GO" id="GO:1990281">
    <property type="term" value="C:efflux pump complex"/>
    <property type="evidence" value="ECO:0007669"/>
    <property type="project" value="TreeGrafter"/>
</dbReference>
<dbReference type="PANTHER" id="PTHR30026">
    <property type="entry name" value="OUTER MEMBRANE PROTEIN TOLC"/>
    <property type="match status" value="1"/>
</dbReference>
<dbReference type="GO" id="GO:0009279">
    <property type="term" value="C:cell outer membrane"/>
    <property type="evidence" value="ECO:0007669"/>
    <property type="project" value="UniProtKB-SubCell"/>
</dbReference>
<dbReference type="SUPFAM" id="SSF56954">
    <property type="entry name" value="Outer membrane efflux proteins (OEP)"/>
    <property type="match status" value="1"/>
</dbReference>
<accession>A0A7V4A014</accession>
<dbReference type="AlphaFoldDB" id="A0A7V4A014"/>
<evidence type="ECO:0000256" key="6">
    <source>
        <dbReference type="SAM" id="Coils"/>
    </source>
</evidence>
<keyword evidence="6" id="KW-0175">Coiled coil</keyword>
<name>A0A7V4A014_9DEIN</name>
<evidence type="ECO:0000256" key="2">
    <source>
        <dbReference type="ARBA" id="ARBA00022452"/>
    </source>
</evidence>
<dbReference type="GO" id="GO:0015288">
    <property type="term" value="F:porin activity"/>
    <property type="evidence" value="ECO:0007669"/>
    <property type="project" value="TreeGrafter"/>
</dbReference>
<reference evidence="7" key="1">
    <citation type="journal article" date="2020" name="mSystems">
        <title>Genome- and Community-Level Interaction Insights into Carbon Utilization and Element Cycling Functions of Hydrothermarchaeota in Hydrothermal Sediment.</title>
        <authorList>
            <person name="Zhou Z."/>
            <person name="Liu Y."/>
            <person name="Xu W."/>
            <person name="Pan J."/>
            <person name="Luo Z.H."/>
            <person name="Li M."/>
        </authorList>
    </citation>
    <scope>NUCLEOTIDE SEQUENCE [LARGE SCALE GENOMIC DNA]</scope>
    <source>
        <strain evidence="7">SpSt-679</strain>
    </source>
</reference>
<sequence>MAAAEPLETLAANAEESRRALARTRNAVILNVIQGYAGLLSQQAKAEQARKSWEKAKESLASTEEKAKVGLASELEVLQARLSLIQAQLAWEQARDDFQAQKQRFFQEQLGLVEERDLVPLSVDREALVQAVQEFLEKLDLEAAVEEASEVRAAKQKLQEAQKSLEQLQRSWLPTATVELTTGPTGWRLSWTLRLDLFAPERAAQVRMAEVQVTAAQLSLETARASARQKLLREVNNVLSALKALERLPLEEERWALEEEIARRRYEAGILSEAEWRDFLASKEAFLQEAKDRELALLSAYLSLQAALERPVDWEAWMP</sequence>
<evidence type="ECO:0000256" key="3">
    <source>
        <dbReference type="ARBA" id="ARBA00022692"/>
    </source>
</evidence>
<keyword evidence="5" id="KW-0998">Cell outer membrane</keyword>
<evidence type="ECO:0000256" key="5">
    <source>
        <dbReference type="ARBA" id="ARBA00023237"/>
    </source>
</evidence>
<keyword evidence="4" id="KW-0472">Membrane</keyword>
<comment type="subcellular location">
    <subcellularLocation>
        <location evidence="1">Cell outer membrane</location>
    </subcellularLocation>
</comment>
<organism evidence="7">
    <name type="scientific">Thermus tengchongensis</name>
    <dbReference type="NCBI Taxonomy" id="1214928"/>
    <lineage>
        <taxon>Bacteria</taxon>
        <taxon>Thermotogati</taxon>
        <taxon>Deinococcota</taxon>
        <taxon>Deinococci</taxon>
        <taxon>Thermales</taxon>
        <taxon>Thermaceae</taxon>
        <taxon>Thermus</taxon>
    </lineage>
</organism>
<dbReference type="GO" id="GO:0015562">
    <property type="term" value="F:efflux transmembrane transporter activity"/>
    <property type="evidence" value="ECO:0007669"/>
    <property type="project" value="InterPro"/>
</dbReference>
<evidence type="ECO:0000256" key="4">
    <source>
        <dbReference type="ARBA" id="ARBA00023136"/>
    </source>
</evidence>
<dbReference type="PANTHER" id="PTHR30026:SF20">
    <property type="entry name" value="OUTER MEMBRANE PROTEIN TOLC"/>
    <property type="match status" value="1"/>
</dbReference>
<dbReference type="Gene3D" id="1.20.1600.10">
    <property type="entry name" value="Outer membrane efflux proteins (OEP)"/>
    <property type="match status" value="1"/>
</dbReference>
<evidence type="ECO:0000313" key="7">
    <source>
        <dbReference type="EMBL" id="HGL49283.1"/>
    </source>
</evidence>
<keyword evidence="2" id="KW-1134">Transmembrane beta strand</keyword>
<protein>
    <submittedName>
        <fullName evidence="7">TolC family protein</fullName>
    </submittedName>
</protein>
<gene>
    <name evidence="7" type="ORF">ENU54_01540</name>
</gene>
<feature type="coiled-coil region" evidence="6">
    <location>
        <begin position="7"/>
        <end position="66"/>
    </location>
</feature>
<dbReference type="EMBL" id="DTCX01000088">
    <property type="protein sequence ID" value="HGL49283.1"/>
    <property type="molecule type" value="Genomic_DNA"/>
</dbReference>
<keyword evidence="3" id="KW-0812">Transmembrane</keyword>
<evidence type="ECO:0000256" key="1">
    <source>
        <dbReference type="ARBA" id="ARBA00004442"/>
    </source>
</evidence>
<dbReference type="InterPro" id="IPR051906">
    <property type="entry name" value="TolC-like"/>
</dbReference>
<comment type="caution">
    <text evidence="7">The sequence shown here is derived from an EMBL/GenBank/DDBJ whole genome shotgun (WGS) entry which is preliminary data.</text>
</comment>
<proteinExistence type="predicted"/>